<comment type="catalytic activity">
    <reaction evidence="1">
        <text>ATP + protein L-histidine = ADP + protein N-phospho-L-histidine.</text>
        <dbReference type="EC" id="2.7.13.3"/>
    </reaction>
</comment>
<dbReference type="Pfam" id="PF00072">
    <property type="entry name" value="Response_reg"/>
    <property type="match status" value="1"/>
</dbReference>
<dbReference type="Gene3D" id="3.30.565.10">
    <property type="entry name" value="Histidine kinase-like ATPase, C-terminal domain"/>
    <property type="match status" value="1"/>
</dbReference>
<evidence type="ECO:0000256" key="7">
    <source>
        <dbReference type="ARBA" id="ARBA00023125"/>
    </source>
</evidence>
<evidence type="ECO:0000256" key="4">
    <source>
        <dbReference type="ARBA" id="ARBA00022679"/>
    </source>
</evidence>
<feature type="transmembrane region" description="Helical" evidence="11">
    <location>
        <begin position="334"/>
        <end position="351"/>
    </location>
</feature>
<dbReference type="GO" id="GO:0000155">
    <property type="term" value="F:phosphorelay sensor kinase activity"/>
    <property type="evidence" value="ECO:0007669"/>
    <property type="project" value="InterPro"/>
</dbReference>
<dbReference type="PANTHER" id="PTHR43547:SF2">
    <property type="entry name" value="HYBRID SIGNAL TRANSDUCTION HISTIDINE KINASE C"/>
    <property type="match status" value="1"/>
</dbReference>
<dbReference type="InterPro" id="IPR003594">
    <property type="entry name" value="HATPase_dom"/>
</dbReference>
<keyword evidence="10" id="KW-0175">Coiled coil</keyword>
<evidence type="ECO:0000256" key="1">
    <source>
        <dbReference type="ARBA" id="ARBA00000085"/>
    </source>
</evidence>
<dbReference type="Pfam" id="PF12833">
    <property type="entry name" value="HTH_18"/>
    <property type="match status" value="1"/>
</dbReference>
<feature type="domain" description="Histidine kinase" evidence="13">
    <location>
        <begin position="484"/>
        <end position="702"/>
    </location>
</feature>
<feature type="transmembrane region" description="Helical" evidence="11">
    <location>
        <begin position="358"/>
        <end position="376"/>
    </location>
</feature>
<feature type="transmembrane region" description="Helical" evidence="11">
    <location>
        <begin position="239"/>
        <end position="260"/>
    </location>
</feature>
<dbReference type="PANTHER" id="PTHR43547">
    <property type="entry name" value="TWO-COMPONENT HISTIDINE KINASE"/>
    <property type="match status" value="1"/>
</dbReference>
<evidence type="ECO:0000256" key="3">
    <source>
        <dbReference type="ARBA" id="ARBA00022553"/>
    </source>
</evidence>
<dbReference type="InterPro" id="IPR036097">
    <property type="entry name" value="HisK_dim/P_sf"/>
</dbReference>
<dbReference type="Proteomes" id="UP000286701">
    <property type="component" value="Unassembled WGS sequence"/>
</dbReference>
<keyword evidence="16" id="KW-1185">Reference proteome</keyword>
<dbReference type="AlphaFoldDB" id="A0A444MTG5"/>
<evidence type="ECO:0000256" key="9">
    <source>
        <dbReference type="PROSITE-ProRule" id="PRU00169"/>
    </source>
</evidence>
<dbReference type="PROSITE" id="PS50110">
    <property type="entry name" value="RESPONSE_REGULATORY"/>
    <property type="match status" value="1"/>
</dbReference>
<dbReference type="SUPFAM" id="SSF55874">
    <property type="entry name" value="ATPase domain of HSP90 chaperone/DNA topoisomerase II/histidine kinase"/>
    <property type="match status" value="1"/>
</dbReference>
<dbReference type="InterPro" id="IPR018062">
    <property type="entry name" value="HTH_AraC-typ_CS"/>
</dbReference>
<reference evidence="15 16" key="1">
    <citation type="submission" date="2019-01" db="EMBL/GenBank/DDBJ databases">
        <title>Mucilaginibacter antarcticum sp. nov., isolated from antarctic soil.</title>
        <authorList>
            <person name="Yan Y.-Q."/>
            <person name="Du Z.-J."/>
        </authorList>
    </citation>
    <scope>NUCLEOTIDE SEQUENCE [LARGE SCALE GENOMIC DNA]</scope>
    <source>
        <strain evidence="15 16">F01003</strain>
    </source>
</reference>
<dbReference type="PROSITE" id="PS00041">
    <property type="entry name" value="HTH_ARAC_FAMILY_1"/>
    <property type="match status" value="1"/>
</dbReference>
<dbReference type="InterPro" id="IPR018060">
    <property type="entry name" value="HTH_AraC"/>
</dbReference>
<accession>A0A444MTG5</accession>
<dbReference type="SUPFAM" id="SSF46689">
    <property type="entry name" value="Homeodomain-like"/>
    <property type="match status" value="1"/>
</dbReference>
<proteinExistence type="predicted"/>
<sequence>MFVYTYSWHMCSNKSIPIFLLICVWLCNCTQLRAQDTITISGKNFGKFHEISLRDKSWLFHPEPVRGGGEPALGLFGWQPLHFTGFGKATLPAGWHGIGWFAIWLKAGPELANRKLGLRINHDGASEMFIDGKPIGGYGKLGRSAQEMEAVRAPWDLTPLWFSDGRPHLLTIHYANHIGVYPDFYGFEVLLVDYQPFAQRMRHKLILYQFAPICAAAGLILGLLHLLLFFFYPQRKLNLYYAVYVILTGINGIVIYEYYFTSYPTVQYFADFMTCFIKVSLLWSGLMLLYMLDYGRVPRWRFLTLSAIALSYIISYLIRFYIFPGQSWPDGFSIVFFVCNIDGFISVYHLICKKRRSAWLVAAGVSAVTLSYFFALDDTFHVWSYGNNAMRVFTLSIGDLILPVCLSLYLALDFSKTTQSLAARLKEVEILSAAALSLESEKREMASAEARKLELMVQQRTAELKEKAEKLHELDAAKFRLFTNIAHEFRTPLTLIINPARELLADANNPNTENYHKLILGNAERLLQLINQLMELSKLEHGLMELSLLPLDLVALIYDHLQNFETLVVQKGISLHFRCSHKQLWVLADREKLDKIFLNIISNAVKFTDTGRVDVFLQQNEHGEDSFTIQVRDTGKGIPQSKLPHIFTRFYQVDPAASYVPEGSGIGLAIAKELVELMDGQILVKSWEGAYTEITVLLTLPRATAPETEDEEGLILNDENARYALGEDDDRPVILFVEDHLELRDFVRRLLADRYRVYTATNGTEGIALGMELVPALIITDVMMPGQDGYQLCRAFKEEPRTSHIPVVMLTAKADSGHRLLGIETGADAYLGKPFDKRELMATANNLIILSRQRRDAAGTKNRWLNDPAYLPSIEQAFMKKIQLAVEKHLDDAGYGTDQLATEIGLSRIQLHRKLKAVIGTAPGELIRVIRLQYAHALLQNRTATVAEVAYQVGFSNPASFSASFSRHFGFPPKMVTANPGNAGN</sequence>
<dbReference type="SUPFAM" id="SSF52172">
    <property type="entry name" value="CheY-like"/>
    <property type="match status" value="1"/>
</dbReference>
<dbReference type="Gene3D" id="1.10.10.60">
    <property type="entry name" value="Homeodomain-like"/>
    <property type="match status" value="1"/>
</dbReference>
<feature type="transmembrane region" description="Helical" evidence="11">
    <location>
        <begin position="266"/>
        <end position="290"/>
    </location>
</feature>
<dbReference type="SMART" id="SM00342">
    <property type="entry name" value="HTH_ARAC"/>
    <property type="match status" value="1"/>
</dbReference>
<evidence type="ECO:0000259" key="14">
    <source>
        <dbReference type="PROSITE" id="PS50110"/>
    </source>
</evidence>
<dbReference type="PRINTS" id="PR00344">
    <property type="entry name" value="BCTRLSENSOR"/>
</dbReference>
<keyword evidence="11" id="KW-0472">Membrane</keyword>
<dbReference type="SMART" id="SM00448">
    <property type="entry name" value="REC"/>
    <property type="match status" value="1"/>
</dbReference>
<dbReference type="Gene3D" id="3.40.50.2300">
    <property type="match status" value="1"/>
</dbReference>
<keyword evidence="11" id="KW-0812">Transmembrane</keyword>
<keyword evidence="5" id="KW-0418">Kinase</keyword>
<dbReference type="Pfam" id="PF00512">
    <property type="entry name" value="HisKA"/>
    <property type="match status" value="1"/>
</dbReference>
<dbReference type="OrthoDB" id="1489484at2"/>
<evidence type="ECO:0000256" key="10">
    <source>
        <dbReference type="SAM" id="Coils"/>
    </source>
</evidence>
<keyword evidence="4" id="KW-0808">Transferase</keyword>
<feature type="domain" description="HTH araC/xylS-type" evidence="12">
    <location>
        <begin position="880"/>
        <end position="979"/>
    </location>
</feature>
<dbReference type="EMBL" id="SBIW01000002">
    <property type="protein sequence ID" value="RWY55927.1"/>
    <property type="molecule type" value="Genomic_DNA"/>
</dbReference>
<dbReference type="InterPro" id="IPR003661">
    <property type="entry name" value="HisK_dim/P_dom"/>
</dbReference>
<evidence type="ECO:0000256" key="6">
    <source>
        <dbReference type="ARBA" id="ARBA00023015"/>
    </source>
</evidence>
<evidence type="ECO:0000259" key="13">
    <source>
        <dbReference type="PROSITE" id="PS50109"/>
    </source>
</evidence>
<organism evidence="15 16">
    <name type="scientific">Mucilaginibacter gilvus</name>
    <dbReference type="NCBI Taxonomy" id="2305909"/>
    <lineage>
        <taxon>Bacteria</taxon>
        <taxon>Pseudomonadati</taxon>
        <taxon>Bacteroidota</taxon>
        <taxon>Sphingobacteriia</taxon>
        <taxon>Sphingobacteriales</taxon>
        <taxon>Sphingobacteriaceae</taxon>
        <taxon>Mucilaginibacter</taxon>
    </lineage>
</organism>
<dbReference type="InterPro" id="IPR009057">
    <property type="entry name" value="Homeodomain-like_sf"/>
</dbReference>
<dbReference type="PROSITE" id="PS01124">
    <property type="entry name" value="HTH_ARAC_FAMILY_2"/>
    <property type="match status" value="1"/>
</dbReference>
<feature type="transmembrane region" description="Helical" evidence="11">
    <location>
        <begin position="206"/>
        <end position="232"/>
    </location>
</feature>
<dbReference type="InterPro" id="IPR036890">
    <property type="entry name" value="HATPase_C_sf"/>
</dbReference>
<evidence type="ECO:0000259" key="12">
    <source>
        <dbReference type="PROSITE" id="PS01124"/>
    </source>
</evidence>
<gene>
    <name evidence="15" type="ORF">EPL05_06020</name>
</gene>
<dbReference type="SUPFAM" id="SSF47384">
    <property type="entry name" value="Homodimeric domain of signal transducing histidine kinase"/>
    <property type="match status" value="1"/>
</dbReference>
<dbReference type="PROSITE" id="PS50109">
    <property type="entry name" value="HIS_KIN"/>
    <property type="match status" value="1"/>
</dbReference>
<dbReference type="FunFam" id="3.30.565.10:FF:000006">
    <property type="entry name" value="Sensor histidine kinase WalK"/>
    <property type="match status" value="1"/>
</dbReference>
<dbReference type="InterPro" id="IPR005467">
    <property type="entry name" value="His_kinase_dom"/>
</dbReference>
<evidence type="ECO:0000256" key="5">
    <source>
        <dbReference type="ARBA" id="ARBA00022777"/>
    </source>
</evidence>
<keyword evidence="6" id="KW-0805">Transcription regulation</keyword>
<dbReference type="GO" id="GO:0003700">
    <property type="term" value="F:DNA-binding transcription factor activity"/>
    <property type="evidence" value="ECO:0007669"/>
    <property type="project" value="InterPro"/>
</dbReference>
<dbReference type="Gene3D" id="1.10.287.130">
    <property type="match status" value="1"/>
</dbReference>
<keyword evidence="7" id="KW-0238">DNA-binding</keyword>
<name>A0A444MTG5_9SPHI</name>
<evidence type="ECO:0000256" key="8">
    <source>
        <dbReference type="ARBA" id="ARBA00023163"/>
    </source>
</evidence>
<evidence type="ECO:0000313" key="16">
    <source>
        <dbReference type="Proteomes" id="UP000286701"/>
    </source>
</evidence>
<evidence type="ECO:0000256" key="11">
    <source>
        <dbReference type="SAM" id="Phobius"/>
    </source>
</evidence>
<dbReference type="SMART" id="SM00387">
    <property type="entry name" value="HATPase_c"/>
    <property type="match status" value="1"/>
</dbReference>
<feature type="domain" description="Response regulatory" evidence="14">
    <location>
        <begin position="733"/>
        <end position="848"/>
    </location>
</feature>
<dbReference type="InterPro" id="IPR001789">
    <property type="entry name" value="Sig_transdc_resp-reg_receiver"/>
</dbReference>
<keyword evidence="11" id="KW-1133">Transmembrane helix</keyword>
<keyword evidence="8" id="KW-0804">Transcription</keyword>
<dbReference type="SMART" id="SM00388">
    <property type="entry name" value="HisKA"/>
    <property type="match status" value="1"/>
</dbReference>
<dbReference type="Pfam" id="PF02518">
    <property type="entry name" value="HATPase_c"/>
    <property type="match status" value="1"/>
</dbReference>
<feature type="transmembrane region" description="Helical" evidence="11">
    <location>
        <begin position="388"/>
        <end position="412"/>
    </location>
</feature>
<feature type="coiled-coil region" evidence="10">
    <location>
        <begin position="431"/>
        <end position="458"/>
    </location>
</feature>
<dbReference type="CDD" id="cd00082">
    <property type="entry name" value="HisKA"/>
    <property type="match status" value="1"/>
</dbReference>
<evidence type="ECO:0000256" key="2">
    <source>
        <dbReference type="ARBA" id="ARBA00012438"/>
    </source>
</evidence>
<comment type="caution">
    <text evidence="15">The sequence shown here is derived from an EMBL/GenBank/DDBJ whole genome shotgun (WGS) entry which is preliminary data.</text>
</comment>
<evidence type="ECO:0000313" key="15">
    <source>
        <dbReference type="EMBL" id="RWY55927.1"/>
    </source>
</evidence>
<dbReference type="InterPro" id="IPR011006">
    <property type="entry name" value="CheY-like_superfamily"/>
</dbReference>
<feature type="modified residue" description="4-aspartylphosphate" evidence="9">
    <location>
        <position position="781"/>
    </location>
</feature>
<keyword evidence="3 9" id="KW-0597">Phosphoprotein</keyword>
<feature type="transmembrane region" description="Helical" evidence="11">
    <location>
        <begin position="302"/>
        <end position="322"/>
    </location>
</feature>
<dbReference type="GO" id="GO:0043565">
    <property type="term" value="F:sequence-specific DNA binding"/>
    <property type="evidence" value="ECO:0007669"/>
    <property type="project" value="InterPro"/>
</dbReference>
<protein>
    <recommendedName>
        <fullName evidence="2">histidine kinase</fullName>
        <ecNumber evidence="2">2.7.13.3</ecNumber>
    </recommendedName>
</protein>
<dbReference type="EC" id="2.7.13.3" evidence="2"/>
<dbReference type="InterPro" id="IPR004358">
    <property type="entry name" value="Sig_transdc_His_kin-like_C"/>
</dbReference>